<dbReference type="InterPro" id="IPR013892">
    <property type="entry name" value="Cyt_c_biogenesis_Cmc1-like"/>
</dbReference>
<evidence type="ECO:0000313" key="5">
    <source>
        <dbReference type="EMBL" id="KAK2169278.1"/>
    </source>
</evidence>
<keyword evidence="2" id="KW-1015">Disulfide bond</keyword>
<evidence type="ECO:0000256" key="2">
    <source>
        <dbReference type="ARBA" id="ARBA00023157"/>
    </source>
</evidence>
<comment type="caution">
    <text evidence="5">The sequence shown here is derived from an EMBL/GenBank/DDBJ whole genome shotgun (WGS) entry which is preliminary data.</text>
</comment>
<name>A0AAD9KCT0_RIDPI</name>
<sequence>MTDAKRKSSVLPDCMGGGPMGLGDPDDRSLRHVETDILIPKIVKEVSREKCSDLIKEFSTCGKEAGFLLPFKCRKQNKEMQLCLLKWFQDPEINARCREQYLKDRSDYRRTGVGHKIKRYEV</sequence>
<gene>
    <name evidence="5" type="ORF">NP493_1197g00073</name>
</gene>
<reference evidence="5" key="1">
    <citation type="journal article" date="2023" name="Mol. Biol. Evol.">
        <title>Third-Generation Sequencing Reveals the Adaptive Role of the Epigenome in Three Deep-Sea Polychaetes.</title>
        <authorList>
            <person name="Perez M."/>
            <person name="Aroh O."/>
            <person name="Sun Y."/>
            <person name="Lan Y."/>
            <person name="Juniper S.K."/>
            <person name="Young C.R."/>
            <person name="Angers B."/>
            <person name="Qian P.Y."/>
        </authorList>
    </citation>
    <scope>NUCLEOTIDE SEQUENCE</scope>
    <source>
        <strain evidence="5">R07B-5</strain>
    </source>
</reference>
<organism evidence="5 6">
    <name type="scientific">Ridgeia piscesae</name>
    <name type="common">Tubeworm</name>
    <dbReference type="NCBI Taxonomy" id="27915"/>
    <lineage>
        <taxon>Eukaryota</taxon>
        <taxon>Metazoa</taxon>
        <taxon>Spiralia</taxon>
        <taxon>Lophotrochozoa</taxon>
        <taxon>Annelida</taxon>
        <taxon>Polychaeta</taxon>
        <taxon>Sedentaria</taxon>
        <taxon>Canalipalpata</taxon>
        <taxon>Sabellida</taxon>
        <taxon>Siboglinidae</taxon>
        <taxon>Ridgeia</taxon>
    </lineage>
</organism>
<comment type="subcellular location">
    <subcellularLocation>
        <location evidence="3">Mitochondrion</location>
    </subcellularLocation>
</comment>
<accession>A0AAD9KCT0</accession>
<keyword evidence="3" id="KW-0496">Mitochondrion</keyword>
<feature type="region of interest" description="Disordered" evidence="4">
    <location>
        <begin position="1"/>
        <end position="27"/>
    </location>
</feature>
<dbReference type="Proteomes" id="UP001209878">
    <property type="component" value="Unassembled WGS sequence"/>
</dbReference>
<protein>
    <recommendedName>
        <fullName evidence="3">COX assembly mitochondrial protein</fullName>
    </recommendedName>
</protein>
<dbReference type="PROSITE" id="PS51808">
    <property type="entry name" value="CHCH"/>
    <property type="match status" value="1"/>
</dbReference>
<dbReference type="Pfam" id="PF08583">
    <property type="entry name" value="Cmc1"/>
    <property type="match status" value="1"/>
</dbReference>
<proteinExistence type="inferred from homology"/>
<dbReference type="AlphaFoldDB" id="A0AAD9KCT0"/>
<dbReference type="EMBL" id="JAODUO010001194">
    <property type="protein sequence ID" value="KAK2169278.1"/>
    <property type="molecule type" value="Genomic_DNA"/>
</dbReference>
<evidence type="ECO:0000256" key="3">
    <source>
        <dbReference type="RuleBase" id="RU364104"/>
    </source>
</evidence>
<dbReference type="GO" id="GO:0005739">
    <property type="term" value="C:mitochondrion"/>
    <property type="evidence" value="ECO:0007669"/>
    <property type="project" value="UniProtKB-SubCell"/>
</dbReference>
<evidence type="ECO:0000256" key="1">
    <source>
        <dbReference type="ARBA" id="ARBA00007347"/>
    </source>
</evidence>
<evidence type="ECO:0000313" key="6">
    <source>
        <dbReference type="Proteomes" id="UP001209878"/>
    </source>
</evidence>
<comment type="similarity">
    <text evidence="1 3">Belongs to the CMC family.</text>
</comment>
<keyword evidence="6" id="KW-1185">Reference proteome</keyword>
<evidence type="ECO:0000256" key="4">
    <source>
        <dbReference type="SAM" id="MobiDB-lite"/>
    </source>
</evidence>